<evidence type="ECO:0000313" key="2">
    <source>
        <dbReference type="EMBL" id="SDH15435.1"/>
    </source>
</evidence>
<keyword evidence="3" id="KW-1185">Reference proteome</keyword>
<evidence type="ECO:0000313" key="3">
    <source>
        <dbReference type="Proteomes" id="UP000198656"/>
    </source>
</evidence>
<dbReference type="Gene3D" id="3.20.20.20">
    <property type="entry name" value="Dihydropteroate synthase-like"/>
    <property type="match status" value="1"/>
</dbReference>
<organism evidence="2 3">
    <name type="scientific">Desulfosporosinus hippei DSM 8344</name>
    <dbReference type="NCBI Taxonomy" id="1121419"/>
    <lineage>
        <taxon>Bacteria</taxon>
        <taxon>Bacillati</taxon>
        <taxon>Bacillota</taxon>
        <taxon>Clostridia</taxon>
        <taxon>Eubacteriales</taxon>
        <taxon>Desulfitobacteriaceae</taxon>
        <taxon>Desulfosporosinus</taxon>
    </lineage>
</organism>
<dbReference type="AlphaFoldDB" id="A0A1G8A375"/>
<dbReference type="EMBL" id="FNCP01000010">
    <property type="protein sequence ID" value="SDH15435.1"/>
    <property type="molecule type" value="Genomic_DNA"/>
</dbReference>
<dbReference type="InterPro" id="IPR016041">
    <property type="entry name" value="Ac-CoA_synth_d_su_TIM-brl"/>
</dbReference>
<dbReference type="InterPro" id="IPR011005">
    <property type="entry name" value="Dihydropteroate_synth-like_sf"/>
</dbReference>
<dbReference type="Pfam" id="PF03599">
    <property type="entry name" value="CdhD"/>
    <property type="match status" value="1"/>
</dbReference>
<sequence length="320" mass="34325">MSVALVKEKYSSKVGEVVLGATAEQGGTRTHTITVGGDSALPFLHFEGETKNRPVIAMEVTDVVPSWNDLIKNQIGDVINNPAAWAKKCVDEFGADLIYLKLDGANPEGENRSPEDCARIVKEVLAAVGVPLIVEGCDNAEKNNEIMAVIAEASTGENLLIGIAEQDNYKSIAAAAMVHKHTLIARSPLDINICKQLNILIHEMGLPLNKIVIDPTVAGLGFGIEYVYSIMERARLGALANDKMLSMPIICTVGYEANRCKEAYATVEEFPGWGDLEDRGVLWEAVTASGVLQVGASILVMRNPAAVALVKKNIADLMGK</sequence>
<name>A0A1G8A375_9FIRM</name>
<gene>
    <name evidence="2" type="ORF">SAMN05443529_11092</name>
</gene>
<proteinExistence type="predicted"/>
<evidence type="ECO:0000259" key="1">
    <source>
        <dbReference type="Pfam" id="PF03599"/>
    </source>
</evidence>
<dbReference type="OrthoDB" id="148113at2"/>
<feature type="domain" description="CO dehydrogenase/acetyl-CoA synthase delta subunit TIM barrel" evidence="1">
    <location>
        <begin position="16"/>
        <end position="291"/>
    </location>
</feature>
<dbReference type="Proteomes" id="UP000198656">
    <property type="component" value="Unassembled WGS sequence"/>
</dbReference>
<protein>
    <submittedName>
        <fullName evidence="2">CO-methylating acetyl-CoA synthase corrinoid iron-sulfur protein small subunit</fullName>
    </submittedName>
</protein>
<dbReference type="InterPro" id="IPR051069">
    <property type="entry name" value="ACDS_complex_subunit"/>
</dbReference>
<dbReference type="PANTHER" id="PTHR36214:SF5">
    <property type="entry name" value="ACETYL-COA DECARBONYLASE_SYNTHASE COMPLEX SUBUNIT DELTA"/>
    <property type="match status" value="1"/>
</dbReference>
<dbReference type="STRING" id="1121419.SAMN05443529_11092"/>
<dbReference type="PANTHER" id="PTHR36214">
    <property type="match status" value="1"/>
</dbReference>
<reference evidence="3" key="1">
    <citation type="submission" date="2016-10" db="EMBL/GenBank/DDBJ databases">
        <authorList>
            <person name="Varghese N."/>
            <person name="Submissions S."/>
        </authorList>
    </citation>
    <scope>NUCLEOTIDE SEQUENCE [LARGE SCALE GENOMIC DNA]</scope>
    <source>
        <strain evidence="3">DSM 8344</strain>
    </source>
</reference>
<dbReference type="SUPFAM" id="SSF51717">
    <property type="entry name" value="Dihydropteroate synthetase-like"/>
    <property type="match status" value="1"/>
</dbReference>
<dbReference type="RefSeq" id="WP_092333045.1">
    <property type="nucleotide sequence ID" value="NZ_FNCP01000010.1"/>
</dbReference>
<dbReference type="NCBIfam" id="NF003376">
    <property type="entry name" value="PRK04452.1-2"/>
    <property type="match status" value="1"/>
</dbReference>
<accession>A0A1G8A375</accession>